<keyword evidence="6 8" id="KW-0067">ATP-binding</keyword>
<dbReference type="Pfam" id="PF02807">
    <property type="entry name" value="ATP-gua_PtransN"/>
    <property type="match status" value="1"/>
</dbReference>
<comment type="similarity">
    <text evidence="1 7">Belongs to the ATP:guanido phosphotransferase family.</text>
</comment>
<dbReference type="Gene3D" id="1.10.135.10">
    <property type="entry name" value="ATP:guanido phosphotransferase, N-terminal domain"/>
    <property type="match status" value="1"/>
</dbReference>
<dbReference type="GO" id="GO:0004111">
    <property type="term" value="F:creatine kinase activity"/>
    <property type="evidence" value="ECO:0007669"/>
    <property type="project" value="InterPro"/>
</dbReference>
<evidence type="ECO:0000256" key="1">
    <source>
        <dbReference type="ARBA" id="ARBA00006798"/>
    </source>
</evidence>
<dbReference type="InterPro" id="IPR022414">
    <property type="entry name" value="ATP-guanido_PTrfase_cat"/>
</dbReference>
<keyword evidence="5 8" id="KW-0418">Kinase</keyword>
<keyword evidence="11" id="KW-1185">Reference proteome</keyword>
<name>A0A914L0A8_MELIC</name>
<sequence length="329" mass="38165">MGLGHLISKVWFDPKMDTKHNLETFNNLFYPKNLKKRMASSTETDEDTVQLIEEGYKKLMENNNFNSLLKKYFTENIKEKLKYKKTKLGATLFDVIRSGVANPDSGIGVYAPDQESYHKFAMLFNPIIDDYHEGFGPEAVHPPTDFGENNISEFKDLDPEGKYIISTRIRCARTLKEYPFNPLMSLNDYTSIETKMKKIFKKFKKIRQLKGIYYSLNKLNKKTKNKLIKKHFLFKEGDRFLNEAKATNYWPVGRGIYLNFNKTFLVWVNEEDHLRLISMEKGGNVGRVFKRLILGVKIIEEKVGDHLEVFLGGGREGVSLGAWKYVLSL</sequence>
<dbReference type="Gene3D" id="3.30.590.10">
    <property type="entry name" value="Glutamine synthetase/guanido kinase, catalytic domain"/>
    <property type="match status" value="1"/>
</dbReference>
<feature type="binding site" evidence="8">
    <location>
        <begin position="166"/>
        <end position="170"/>
    </location>
    <ligand>
        <name>ATP</name>
        <dbReference type="ChEBI" id="CHEBI:30616"/>
    </ligand>
</feature>
<dbReference type="PANTHER" id="PTHR11547:SF38">
    <property type="entry name" value="ARGININE KINASE 1-RELATED"/>
    <property type="match status" value="1"/>
</dbReference>
<evidence type="ECO:0000259" key="9">
    <source>
        <dbReference type="PROSITE" id="PS51509"/>
    </source>
</evidence>
<evidence type="ECO:0000256" key="8">
    <source>
        <dbReference type="PROSITE-ProRule" id="PRU00843"/>
    </source>
</evidence>
<dbReference type="GO" id="GO:0004054">
    <property type="term" value="F:arginine kinase activity"/>
    <property type="evidence" value="ECO:0007669"/>
    <property type="project" value="UniProtKB-EC"/>
</dbReference>
<evidence type="ECO:0000256" key="7">
    <source>
        <dbReference type="PROSITE-ProRule" id="PRU00842"/>
    </source>
</evidence>
<dbReference type="GO" id="GO:0005615">
    <property type="term" value="C:extracellular space"/>
    <property type="evidence" value="ECO:0007669"/>
    <property type="project" value="TreeGrafter"/>
</dbReference>
<dbReference type="FunFam" id="1.10.135.10:FF:000003">
    <property type="entry name" value="Three-domain arginine kinase"/>
    <property type="match status" value="1"/>
</dbReference>
<dbReference type="InterPro" id="IPR014746">
    <property type="entry name" value="Gln_synth/guanido_kin_cat_dom"/>
</dbReference>
<evidence type="ECO:0000259" key="10">
    <source>
        <dbReference type="PROSITE" id="PS51510"/>
    </source>
</evidence>
<evidence type="ECO:0000256" key="4">
    <source>
        <dbReference type="ARBA" id="ARBA00022741"/>
    </source>
</evidence>
<feature type="binding site" evidence="8">
    <location>
        <position position="275"/>
    </location>
    <ligand>
        <name>ATP</name>
        <dbReference type="ChEBI" id="CHEBI:30616"/>
    </ligand>
</feature>
<dbReference type="PANTHER" id="PTHR11547">
    <property type="entry name" value="ARGININE OR CREATINE KINASE"/>
    <property type="match status" value="1"/>
</dbReference>
<evidence type="ECO:0000256" key="6">
    <source>
        <dbReference type="ARBA" id="ARBA00022840"/>
    </source>
</evidence>
<dbReference type="PROSITE" id="PS51509">
    <property type="entry name" value="PHOSPHAGEN_KINASE_N"/>
    <property type="match status" value="1"/>
</dbReference>
<accession>A0A914L0A8</accession>
<feature type="domain" description="Phosphagen kinase C-terminal" evidence="10">
    <location>
        <begin position="163"/>
        <end position="329"/>
    </location>
</feature>
<dbReference type="InterPro" id="IPR036802">
    <property type="entry name" value="ATP-guanido_PTrfase_N_sf"/>
</dbReference>
<feature type="binding site" evidence="8">
    <location>
        <position position="231"/>
    </location>
    <ligand>
        <name>ATP</name>
        <dbReference type="ChEBI" id="CHEBI:30616"/>
    </ligand>
</feature>
<dbReference type="SUPFAM" id="SSF55931">
    <property type="entry name" value="Glutamine synthetase/guanido kinase"/>
    <property type="match status" value="1"/>
</dbReference>
<dbReference type="Pfam" id="PF00217">
    <property type="entry name" value="ATP-gua_Ptrans"/>
    <property type="match status" value="1"/>
</dbReference>
<dbReference type="Proteomes" id="UP000887563">
    <property type="component" value="Unplaced"/>
</dbReference>
<evidence type="ECO:0000256" key="5">
    <source>
        <dbReference type="ARBA" id="ARBA00022777"/>
    </source>
</evidence>
<proteinExistence type="inferred from homology"/>
<dbReference type="SUPFAM" id="SSF48034">
    <property type="entry name" value="Guanido kinase N-terminal domain"/>
    <property type="match status" value="1"/>
</dbReference>
<dbReference type="InterPro" id="IPR022413">
    <property type="entry name" value="ATP-guanido_PTrfase_N"/>
</dbReference>
<dbReference type="AlphaFoldDB" id="A0A914L0A8"/>
<reference evidence="12" key="1">
    <citation type="submission" date="2022-11" db="UniProtKB">
        <authorList>
            <consortium name="WormBaseParasite"/>
        </authorList>
    </citation>
    <scope>IDENTIFICATION</scope>
</reference>
<dbReference type="GO" id="GO:0005524">
    <property type="term" value="F:ATP binding"/>
    <property type="evidence" value="ECO:0007669"/>
    <property type="project" value="UniProtKB-UniRule"/>
</dbReference>
<protein>
    <recommendedName>
        <fullName evidence="2">arginine kinase</fullName>
        <ecNumber evidence="2">2.7.3.3</ecNumber>
    </recommendedName>
</protein>
<evidence type="ECO:0000313" key="12">
    <source>
        <dbReference type="WBParaSite" id="Minc3s00190g07146"/>
    </source>
</evidence>
<evidence type="ECO:0000256" key="3">
    <source>
        <dbReference type="ARBA" id="ARBA00022679"/>
    </source>
</evidence>
<dbReference type="InterPro" id="IPR000749">
    <property type="entry name" value="ATP-guanido_PTrfase"/>
</dbReference>
<comment type="caution">
    <text evidence="8">Lacks conserved residue(s) required for the propagation of feature annotation.</text>
</comment>
<keyword evidence="3 8" id="KW-0808">Transferase</keyword>
<evidence type="ECO:0000256" key="2">
    <source>
        <dbReference type="ARBA" id="ARBA00012230"/>
    </source>
</evidence>
<dbReference type="EC" id="2.7.3.3" evidence="2"/>
<organism evidence="11 12">
    <name type="scientific">Meloidogyne incognita</name>
    <name type="common">Southern root-knot nematode worm</name>
    <name type="synonym">Oxyuris incognita</name>
    <dbReference type="NCBI Taxonomy" id="6306"/>
    <lineage>
        <taxon>Eukaryota</taxon>
        <taxon>Metazoa</taxon>
        <taxon>Ecdysozoa</taxon>
        <taxon>Nematoda</taxon>
        <taxon>Chromadorea</taxon>
        <taxon>Rhabditida</taxon>
        <taxon>Tylenchina</taxon>
        <taxon>Tylenchomorpha</taxon>
        <taxon>Tylenchoidea</taxon>
        <taxon>Meloidogynidae</taxon>
        <taxon>Meloidogyninae</taxon>
        <taxon>Meloidogyne</taxon>
        <taxon>Meloidogyne incognita group</taxon>
    </lineage>
</organism>
<dbReference type="GO" id="GO:0046314">
    <property type="term" value="P:phosphocreatine biosynthetic process"/>
    <property type="evidence" value="ECO:0007669"/>
    <property type="project" value="InterPro"/>
</dbReference>
<dbReference type="PROSITE" id="PS51510">
    <property type="entry name" value="PHOSPHAGEN_KINASE_C"/>
    <property type="match status" value="1"/>
</dbReference>
<keyword evidence="4 8" id="KW-0547">Nucleotide-binding</keyword>
<dbReference type="WBParaSite" id="Minc3s00190g07146">
    <property type="protein sequence ID" value="Minc3s00190g07146"/>
    <property type="gene ID" value="Minc3s00190g07146"/>
</dbReference>
<evidence type="ECO:0000313" key="11">
    <source>
        <dbReference type="Proteomes" id="UP000887563"/>
    </source>
</evidence>
<feature type="domain" description="Phosphagen kinase N-terminal" evidence="9">
    <location>
        <begin position="50"/>
        <end position="133"/>
    </location>
</feature>